<dbReference type="EMBL" id="JALJXV010000005">
    <property type="protein sequence ID" value="MCP1675292.1"/>
    <property type="molecule type" value="Genomic_DNA"/>
</dbReference>
<dbReference type="Pfam" id="PF07859">
    <property type="entry name" value="Abhydrolase_3"/>
    <property type="match status" value="1"/>
</dbReference>
<dbReference type="InterPro" id="IPR013094">
    <property type="entry name" value="AB_hydrolase_3"/>
</dbReference>
<accession>A0AAE3KGJ3</accession>
<dbReference type="PANTHER" id="PTHR48081:SF33">
    <property type="entry name" value="KYNURENINE FORMAMIDASE"/>
    <property type="match status" value="1"/>
</dbReference>
<evidence type="ECO:0000259" key="2">
    <source>
        <dbReference type="Pfam" id="PF07859"/>
    </source>
</evidence>
<keyword evidence="4" id="KW-1185">Reference proteome</keyword>
<keyword evidence="1 3" id="KW-0378">Hydrolase</keyword>
<dbReference type="AlphaFoldDB" id="A0AAE3KGJ3"/>
<reference evidence="3" key="1">
    <citation type="submission" date="2022-03" db="EMBL/GenBank/DDBJ databases">
        <title>Genomic Encyclopedia of Type Strains, Phase III (KMG-III): the genomes of soil and plant-associated and newly described type strains.</title>
        <authorList>
            <person name="Whitman W."/>
        </authorList>
    </citation>
    <scope>NUCLEOTIDE SEQUENCE</scope>
    <source>
        <strain evidence="3">ANL 6-2</strain>
    </source>
</reference>
<dbReference type="Proteomes" id="UP001205843">
    <property type="component" value="Unassembled WGS sequence"/>
</dbReference>
<proteinExistence type="predicted"/>
<dbReference type="RefSeq" id="WP_253478517.1">
    <property type="nucleotide sequence ID" value="NZ_JALJXV010000005.1"/>
</dbReference>
<gene>
    <name evidence="3" type="ORF">J2T57_002440</name>
</gene>
<sequence length="278" mass="30553">MAEPWRTMDAETLEREYNPRVTVADPMACFRAYQAASDEARLTLQVEADIRYGDGPNQALDIYPAAGADAPVHLFFHGGYWRSQDKRDYAFVARRLVAKGVTTVVANYDLCPSVPVATIELQALQCLDFVWDQRRALGIDPRRISVSGHSAGGQLAMRLLRDRPDRLAAVTAISGVFDLEPLIATSINQELRLNEATARTASPMHWIMPASAAPAWLVVGGDESEEFRRQTRAFAARIGPVVSDCAVWEVPGANHFDVLQAVFDRAASVLRLTGGTAR</sequence>
<dbReference type="EC" id="3.5.1.9" evidence="3"/>
<evidence type="ECO:0000256" key="1">
    <source>
        <dbReference type="ARBA" id="ARBA00022801"/>
    </source>
</evidence>
<dbReference type="InterPro" id="IPR029058">
    <property type="entry name" value="AB_hydrolase_fold"/>
</dbReference>
<evidence type="ECO:0000313" key="4">
    <source>
        <dbReference type="Proteomes" id="UP001205843"/>
    </source>
</evidence>
<name>A0AAE3KGJ3_9GAMM</name>
<feature type="domain" description="Alpha/beta hydrolase fold-3" evidence="2">
    <location>
        <begin position="74"/>
        <end position="210"/>
    </location>
</feature>
<comment type="caution">
    <text evidence="3">The sequence shown here is derived from an EMBL/GenBank/DDBJ whole genome shotgun (WGS) entry which is preliminary data.</text>
</comment>
<evidence type="ECO:0000313" key="3">
    <source>
        <dbReference type="EMBL" id="MCP1675292.1"/>
    </source>
</evidence>
<organism evidence="3 4">
    <name type="scientific">Natronocella acetinitrilica</name>
    <dbReference type="NCBI Taxonomy" id="414046"/>
    <lineage>
        <taxon>Bacteria</taxon>
        <taxon>Pseudomonadati</taxon>
        <taxon>Pseudomonadota</taxon>
        <taxon>Gammaproteobacteria</taxon>
        <taxon>Chromatiales</taxon>
        <taxon>Ectothiorhodospiraceae</taxon>
        <taxon>Natronocella</taxon>
    </lineage>
</organism>
<dbReference type="Gene3D" id="3.40.50.1820">
    <property type="entry name" value="alpha/beta hydrolase"/>
    <property type="match status" value="1"/>
</dbReference>
<protein>
    <submittedName>
        <fullName evidence="3">Arylformamidase</fullName>
        <ecNumber evidence="3">3.5.1.9</ecNumber>
    </submittedName>
</protein>
<dbReference type="SUPFAM" id="SSF53474">
    <property type="entry name" value="alpha/beta-Hydrolases"/>
    <property type="match status" value="1"/>
</dbReference>
<dbReference type="GO" id="GO:0004061">
    <property type="term" value="F:arylformamidase activity"/>
    <property type="evidence" value="ECO:0007669"/>
    <property type="project" value="UniProtKB-EC"/>
</dbReference>
<dbReference type="InterPro" id="IPR050300">
    <property type="entry name" value="GDXG_lipolytic_enzyme"/>
</dbReference>
<dbReference type="PANTHER" id="PTHR48081">
    <property type="entry name" value="AB HYDROLASE SUPERFAMILY PROTEIN C4A8.06C"/>
    <property type="match status" value="1"/>
</dbReference>